<organism evidence="1 2">
    <name type="scientific">Methylobacterium indicum</name>
    <dbReference type="NCBI Taxonomy" id="1775910"/>
    <lineage>
        <taxon>Bacteria</taxon>
        <taxon>Pseudomonadati</taxon>
        <taxon>Pseudomonadota</taxon>
        <taxon>Alphaproteobacteria</taxon>
        <taxon>Hyphomicrobiales</taxon>
        <taxon>Methylobacteriaceae</taxon>
        <taxon>Methylobacterium</taxon>
    </lineage>
</organism>
<proteinExistence type="predicted"/>
<sequence>MEKIHAIAEARGEDTKTLIGRMKIEEPELSAKIIYQIQGVIFGGVCNLSRHSGLPAALLDDISYIPGENTKFFAEGEFAGTPMRTLPARIKPGIKLGGEVYATDGQFVRDSAYRAIQWGLWKRLPYRDDWISRQGRRVEEAYTKIFSRQLRDSKSFESVYYKDVATGEWAECDLLLLVDDVLLVIEGKAGVMPMQSPATNFASHERVINELIGKAYKQCARFINYLASAPEVPLFLLRNGAHVEIARIKRDKFRIILPIGLTIEAFTPFSAMAKELPDITPILGAHPFISMSVDDLFVINRFLPTTGQLIHYLSVRQQVAGIPKAMLFDEIDHLGAYVVRNRFDIDLRKQLKDTDQIIWTAFSDIVDRYFENENWAERPVPTQSMPVGLIRILEAIDRRRPVGWLRIDAMLRDYDQTSQEDIALLLEQLEPTLREHPTRQFLVGSDTPYRSGSAA</sequence>
<dbReference type="KEGG" id="mind:mvi_34690"/>
<reference evidence="1" key="1">
    <citation type="submission" date="2020-11" db="EMBL/GenBank/DDBJ databases">
        <title>Complete genome sequence of a novel pathogenic Methylobacterium strain isolated from rice in Vietnam.</title>
        <authorList>
            <person name="Lai K."/>
            <person name="Okazaki S."/>
            <person name="Higashi K."/>
            <person name="Mori H."/>
            <person name="Toyoda A."/>
            <person name="Kurokawa K."/>
        </authorList>
    </citation>
    <scope>NUCLEOTIDE SEQUENCE</scope>
    <source>
        <strain evidence="1">VL1</strain>
    </source>
</reference>
<name>A0A8H9C7J3_9HYPH</name>
<dbReference type="AlphaFoldDB" id="A0A8H9C7J3"/>
<evidence type="ECO:0000313" key="1">
    <source>
        <dbReference type="EMBL" id="BCM85008.1"/>
    </source>
</evidence>
<dbReference type="EMBL" id="AP024145">
    <property type="protein sequence ID" value="BCM85008.1"/>
    <property type="molecule type" value="Genomic_DNA"/>
</dbReference>
<dbReference type="Proteomes" id="UP000663508">
    <property type="component" value="Chromosome"/>
</dbReference>
<protein>
    <recommendedName>
        <fullName evidence="3">NERD domain-containing protein</fullName>
    </recommendedName>
</protein>
<evidence type="ECO:0008006" key="3">
    <source>
        <dbReference type="Google" id="ProtNLM"/>
    </source>
</evidence>
<accession>A0A8H9C7J3</accession>
<dbReference type="RefSeq" id="WP_207177939.1">
    <property type="nucleotide sequence ID" value="NZ_AP024145.1"/>
</dbReference>
<evidence type="ECO:0000313" key="2">
    <source>
        <dbReference type="Proteomes" id="UP000663508"/>
    </source>
</evidence>
<gene>
    <name evidence="1" type="ORF">mvi_34690</name>
</gene>